<comment type="pathway">
    <text evidence="8">Carbohydrate degradation; L-arabinose degradation via L-ribulose; D-xylulose 5-phosphate from L-arabinose (bacterial route): step 2/3.</text>
</comment>
<evidence type="ECO:0000256" key="7">
    <source>
        <dbReference type="NCBIfam" id="TIGR01234"/>
    </source>
</evidence>
<keyword evidence="2" id="KW-0547">Nucleotide-binding</keyword>
<comment type="caution">
    <text evidence="11">The sequence shown here is derived from an EMBL/GenBank/DDBJ whole genome shotgun (WGS) entry which is preliminary data.</text>
</comment>
<dbReference type="InterPro" id="IPR043129">
    <property type="entry name" value="ATPase_NBD"/>
</dbReference>
<feature type="domain" description="Carbohydrate kinase FGGY N-terminal" evidence="9">
    <location>
        <begin position="7"/>
        <end position="279"/>
    </location>
</feature>
<dbReference type="NCBIfam" id="TIGR01234">
    <property type="entry name" value="L-ribulokinase"/>
    <property type="match status" value="1"/>
</dbReference>
<dbReference type="Pfam" id="PF00370">
    <property type="entry name" value="FGGY_N"/>
    <property type="match status" value="1"/>
</dbReference>
<keyword evidence="3 8" id="KW-0418">Kinase</keyword>
<proteinExistence type="inferred from homology"/>
<protein>
    <recommendedName>
        <fullName evidence="7 8">Ribulokinase</fullName>
        <ecNumber evidence="7 8">2.7.1.16</ecNumber>
    </recommendedName>
</protein>
<dbReference type="EC" id="2.7.1.16" evidence="7 8"/>
<dbReference type="RefSeq" id="WP_313272383.1">
    <property type="nucleotide sequence ID" value="NZ_JASXSX010000001.1"/>
</dbReference>
<evidence type="ECO:0000313" key="12">
    <source>
        <dbReference type="Proteomes" id="UP001247542"/>
    </source>
</evidence>
<keyword evidence="1 8" id="KW-0808">Transferase</keyword>
<evidence type="ECO:0000259" key="10">
    <source>
        <dbReference type="Pfam" id="PF02782"/>
    </source>
</evidence>
<evidence type="ECO:0000256" key="5">
    <source>
        <dbReference type="ARBA" id="ARBA00022935"/>
    </source>
</evidence>
<dbReference type="CDD" id="cd07781">
    <property type="entry name" value="ASKHA_NBD_FGGY_L-RBK"/>
    <property type="match status" value="1"/>
</dbReference>
<accession>A0ABU3I9L7</accession>
<comment type="similarity">
    <text evidence="8">Belongs to the ribulokinase family.</text>
</comment>
<reference evidence="11 12" key="1">
    <citation type="submission" date="2023-06" db="EMBL/GenBank/DDBJ databases">
        <title>Draft genome sequence of Gleimia hominis type strain CCUG 57540T.</title>
        <authorList>
            <person name="Salva-Serra F."/>
            <person name="Cardew S."/>
            <person name="Jensie Markopoulos S."/>
            <person name="Ohlen M."/>
            <person name="Inganas E."/>
            <person name="Svensson-Stadler L."/>
            <person name="Moore E.R.B."/>
        </authorList>
    </citation>
    <scope>NUCLEOTIDE SEQUENCE [LARGE SCALE GENOMIC DNA]</scope>
    <source>
        <strain evidence="11 12">CCUG 57540</strain>
    </source>
</reference>
<evidence type="ECO:0000313" key="11">
    <source>
        <dbReference type="EMBL" id="MDT3767066.1"/>
    </source>
</evidence>
<keyword evidence="12" id="KW-1185">Reference proteome</keyword>
<dbReference type="NCBIfam" id="NF003154">
    <property type="entry name" value="PRK04123.1"/>
    <property type="match status" value="1"/>
</dbReference>
<dbReference type="SUPFAM" id="SSF53067">
    <property type="entry name" value="Actin-like ATPase domain"/>
    <property type="match status" value="2"/>
</dbReference>
<dbReference type="InterPro" id="IPR000577">
    <property type="entry name" value="Carb_kinase_FGGY"/>
</dbReference>
<dbReference type="EMBL" id="JASXSX010000001">
    <property type="protein sequence ID" value="MDT3767066.1"/>
    <property type="molecule type" value="Genomic_DNA"/>
</dbReference>
<dbReference type="PANTHER" id="PTHR43435:SF4">
    <property type="entry name" value="FGGY CARBOHYDRATE KINASE DOMAIN-CONTAINING PROTEIN"/>
    <property type="match status" value="1"/>
</dbReference>
<comment type="catalytic activity">
    <reaction evidence="8">
        <text>L-ribulose + ATP = L-ribulose 5-phosphate + ADP + H(+)</text>
        <dbReference type="Rhea" id="RHEA:22072"/>
        <dbReference type="ChEBI" id="CHEBI:15378"/>
        <dbReference type="ChEBI" id="CHEBI:16880"/>
        <dbReference type="ChEBI" id="CHEBI:30616"/>
        <dbReference type="ChEBI" id="CHEBI:58226"/>
        <dbReference type="ChEBI" id="CHEBI:456216"/>
        <dbReference type="EC" id="2.7.1.16"/>
    </reaction>
</comment>
<keyword evidence="4" id="KW-0067">ATP-binding</keyword>
<dbReference type="Proteomes" id="UP001247542">
    <property type="component" value="Unassembled WGS sequence"/>
</dbReference>
<dbReference type="GO" id="GO:0008741">
    <property type="term" value="F:ribulokinase activity"/>
    <property type="evidence" value="ECO:0007669"/>
    <property type="project" value="UniProtKB-EC"/>
</dbReference>
<evidence type="ECO:0000256" key="8">
    <source>
        <dbReference type="RuleBase" id="RU003455"/>
    </source>
</evidence>
<dbReference type="PANTHER" id="PTHR43435">
    <property type="entry name" value="RIBULOKINASE"/>
    <property type="match status" value="1"/>
</dbReference>
<evidence type="ECO:0000256" key="2">
    <source>
        <dbReference type="ARBA" id="ARBA00022741"/>
    </source>
</evidence>
<sequence length="559" mass="60997">MSEKEKYVIGLDFGTLSGRAVVIRTSDGAELGTAVMDYPHGVMDSTLTAGDNRTLPPEFALQVPADYLEVLAQIIPAALKDARVEPEEIVGLGVDVTSATVLVTDADGTPLCEKPEFKNNPHAYVKLWKHHGAEEQTRRIVDLAKEMNVGWLERYGGTLSSEMLMPKALETLEKAPEVYEAADQIVNALDWFTWMLTGNLTYAAGDSGYKRMYQDGRYPTEKFLARLNPKFQKVFSQKMSAEVLPLGAKVGTLSERGQKLTGLPAYVAVASGNIDAHVTAPAVQATESGQLTAIMGTSSCYVVSGPEFQPVPGTFGTVDGGLIDGLWGFEAGQTAVGDIYAWFVENCVPAEYYEEAEEQGLSIHDLLTQKAQQQEVGEHGLVALDWHNGNRSILVDSQLSGLMVGQTLATRPEDQYRAIMESTAFGARVIIENFVDHGVEITEFVAAGGLIKNPFLMQMFADVTRLPVSTAESAQAPALGSAIFAACAAGVYESVADAAAHMGKRIKAAYVPDEERAKQYDELFKHYKYLHDLFGRENDMMHDLKRIRAQALKRKGERA</sequence>
<name>A0ABU3I9L7_9ACTO</name>
<dbReference type="InterPro" id="IPR018484">
    <property type="entry name" value="FGGY_N"/>
</dbReference>
<dbReference type="Pfam" id="PF02782">
    <property type="entry name" value="FGGY_C"/>
    <property type="match status" value="1"/>
</dbReference>
<evidence type="ECO:0000256" key="4">
    <source>
        <dbReference type="ARBA" id="ARBA00022840"/>
    </source>
</evidence>
<organism evidence="11 12">
    <name type="scientific">Gleimia hominis</name>
    <dbReference type="NCBI Taxonomy" id="595468"/>
    <lineage>
        <taxon>Bacteria</taxon>
        <taxon>Bacillati</taxon>
        <taxon>Actinomycetota</taxon>
        <taxon>Actinomycetes</taxon>
        <taxon>Actinomycetales</taxon>
        <taxon>Actinomycetaceae</taxon>
        <taxon>Gleimia</taxon>
    </lineage>
</organism>
<evidence type="ECO:0000256" key="1">
    <source>
        <dbReference type="ARBA" id="ARBA00022679"/>
    </source>
</evidence>
<dbReference type="PIRSF" id="PIRSF000538">
    <property type="entry name" value="GlpK"/>
    <property type="match status" value="1"/>
</dbReference>
<evidence type="ECO:0000259" key="9">
    <source>
        <dbReference type="Pfam" id="PF00370"/>
    </source>
</evidence>
<gene>
    <name evidence="11" type="ORF">QS713_03160</name>
</gene>
<keyword evidence="5 8" id="KW-0054">Arabinose catabolism</keyword>
<evidence type="ECO:0000256" key="6">
    <source>
        <dbReference type="ARBA" id="ARBA00023277"/>
    </source>
</evidence>
<feature type="domain" description="Carbohydrate kinase FGGY C-terminal" evidence="10">
    <location>
        <begin position="292"/>
        <end position="489"/>
    </location>
</feature>
<dbReference type="InterPro" id="IPR018485">
    <property type="entry name" value="FGGY_C"/>
</dbReference>
<evidence type="ECO:0000256" key="3">
    <source>
        <dbReference type="ARBA" id="ARBA00022777"/>
    </source>
</evidence>
<dbReference type="Gene3D" id="3.30.420.40">
    <property type="match status" value="2"/>
</dbReference>
<keyword evidence="6 8" id="KW-0119">Carbohydrate metabolism</keyword>
<dbReference type="InterPro" id="IPR005929">
    <property type="entry name" value="Ribulokinase"/>
</dbReference>